<name>A0A2N8HDM3_9BACT</name>
<gene>
    <name evidence="2" type="ORF">CXU22_05365</name>
</gene>
<dbReference type="RefSeq" id="WP_102713328.1">
    <property type="nucleotide sequence ID" value="NZ_PJKA01000010.1"/>
</dbReference>
<evidence type="ECO:0000313" key="2">
    <source>
        <dbReference type="EMBL" id="PNC18068.1"/>
    </source>
</evidence>
<dbReference type="SUPFAM" id="SSF54001">
    <property type="entry name" value="Cysteine proteinases"/>
    <property type="match status" value="1"/>
</dbReference>
<dbReference type="InterPro" id="IPR038765">
    <property type="entry name" value="Papain-like_cys_pep_sf"/>
</dbReference>
<feature type="chain" id="PRO_5014782879" description="NlpC/P60 domain-containing protein" evidence="1">
    <location>
        <begin position="19"/>
        <end position="264"/>
    </location>
</feature>
<evidence type="ECO:0000256" key="1">
    <source>
        <dbReference type="SAM" id="SignalP"/>
    </source>
</evidence>
<sequence length="264" mass="28393">MQAMTNALMPLTLSVCLAACSPCVPEILPPASSVTRREALEISRAYTAMAWKGSSRNIRHGKDPDGIRIDTPDADAPGGHAGAWWRPGKCSTGMPYKWGGFDTPRQFAARLKADAASGGAPAAAGDMGTAEKQAAGDAAVSRFAAGVDCSGFVSRCWRLDRPFSTRELPALSVPIPWEELRTGDILIAPGRHVLLFIQWEGTEKGRFLGSEAGPLPVWKCGEHVFSRPSLEKNDYLPMRYKGMLPARGPSNACSGSKERPAIRR</sequence>
<accession>A0A2N8HDM3</accession>
<dbReference type="Proteomes" id="UP000236000">
    <property type="component" value="Unassembled WGS sequence"/>
</dbReference>
<reference evidence="2 3" key="1">
    <citation type="journal article" date="2017" name="BMC Genomics">
        <title>Genome sequencing of 39 Akkermansia muciniphila isolates reveals its population structure, genomic and functional diverisity, and global distribution in mammalian gut microbiotas.</title>
        <authorList>
            <person name="Guo X."/>
            <person name="Li S."/>
            <person name="Zhang J."/>
            <person name="Wu F."/>
            <person name="Li X."/>
            <person name="Wu D."/>
            <person name="Zhang M."/>
            <person name="Ou Z."/>
            <person name="Jie Z."/>
            <person name="Yan Q."/>
            <person name="Li P."/>
            <person name="Yi J."/>
            <person name="Peng Y."/>
        </authorList>
    </citation>
    <scope>NUCLEOTIDE SEQUENCE [LARGE SCALE GENOMIC DNA]</scope>
    <source>
        <strain evidence="2 3">GP24</strain>
    </source>
</reference>
<dbReference type="AlphaFoldDB" id="A0A2N8HDM3"/>
<comment type="caution">
    <text evidence="2">The sequence shown here is derived from an EMBL/GenBank/DDBJ whole genome shotgun (WGS) entry which is preliminary data.</text>
</comment>
<feature type="signal peptide" evidence="1">
    <location>
        <begin position="1"/>
        <end position="18"/>
    </location>
</feature>
<keyword evidence="1" id="KW-0732">Signal</keyword>
<protein>
    <recommendedName>
        <fullName evidence="4">NlpC/P60 domain-containing protein</fullName>
    </recommendedName>
</protein>
<dbReference type="Gene3D" id="3.90.1720.10">
    <property type="entry name" value="endopeptidase domain like (from Nostoc punctiforme)"/>
    <property type="match status" value="1"/>
</dbReference>
<organism evidence="2 3">
    <name type="scientific">Akkermansia muciniphila</name>
    <dbReference type="NCBI Taxonomy" id="239935"/>
    <lineage>
        <taxon>Bacteria</taxon>
        <taxon>Pseudomonadati</taxon>
        <taxon>Verrucomicrobiota</taxon>
        <taxon>Verrucomicrobiia</taxon>
        <taxon>Verrucomicrobiales</taxon>
        <taxon>Akkermansiaceae</taxon>
        <taxon>Akkermansia</taxon>
    </lineage>
</organism>
<evidence type="ECO:0000313" key="3">
    <source>
        <dbReference type="Proteomes" id="UP000236000"/>
    </source>
</evidence>
<proteinExistence type="predicted"/>
<evidence type="ECO:0008006" key="4">
    <source>
        <dbReference type="Google" id="ProtNLM"/>
    </source>
</evidence>
<dbReference type="EMBL" id="PJKA01000010">
    <property type="protein sequence ID" value="PNC18068.1"/>
    <property type="molecule type" value="Genomic_DNA"/>
</dbReference>